<keyword evidence="3 5" id="KW-0238">DNA-binding</keyword>
<comment type="caution">
    <text evidence="8">The sequence shown here is derived from an EMBL/GenBank/DDBJ whole genome shotgun (WGS) entry which is preliminary data.</text>
</comment>
<evidence type="ECO:0000256" key="6">
    <source>
        <dbReference type="SAM" id="MobiDB-lite"/>
    </source>
</evidence>
<feature type="compositionally biased region" description="Basic and acidic residues" evidence="6">
    <location>
        <begin position="1"/>
        <end position="10"/>
    </location>
</feature>
<evidence type="ECO:0000259" key="7">
    <source>
        <dbReference type="PROSITE" id="PS50977"/>
    </source>
</evidence>
<dbReference type="PROSITE" id="PS50977">
    <property type="entry name" value="HTH_TETR_2"/>
    <property type="match status" value="1"/>
</dbReference>
<dbReference type="AlphaFoldDB" id="A0A4V2YW40"/>
<sequence length="238" mass="25570">MADSHPDQHFDSVFTRPPRGRRSQPALSRDRIVAATIALLDRDGAPALTMRKLAAELGVHATSLYWYVQRREDLVDLAVDEILTEAAAALPGPEVPWRTAVKQTAGLFYAALTGHAWAAEFAGSRPLIGPNAIALSRRIVTALHECNKSEEFQAVAIRAFSNQILGAAAIAVAMRQMRQSDTDRHEEARAAAVSESDALATDNEYFDQVLDLLIAGIDAQPGSEVPADGNAGSHPGKP</sequence>
<dbReference type="InterPro" id="IPR009057">
    <property type="entry name" value="Homeodomain-like_sf"/>
</dbReference>
<dbReference type="InterPro" id="IPR050109">
    <property type="entry name" value="HTH-type_TetR-like_transc_reg"/>
</dbReference>
<dbReference type="Gene3D" id="1.10.357.10">
    <property type="entry name" value="Tetracycline Repressor, domain 2"/>
    <property type="match status" value="1"/>
</dbReference>
<organism evidence="8 9">
    <name type="scientific">Actinomadura darangshiensis</name>
    <dbReference type="NCBI Taxonomy" id="705336"/>
    <lineage>
        <taxon>Bacteria</taxon>
        <taxon>Bacillati</taxon>
        <taxon>Actinomycetota</taxon>
        <taxon>Actinomycetes</taxon>
        <taxon>Streptosporangiales</taxon>
        <taxon>Thermomonosporaceae</taxon>
        <taxon>Actinomadura</taxon>
    </lineage>
</organism>
<dbReference type="GO" id="GO:0046677">
    <property type="term" value="P:response to antibiotic"/>
    <property type="evidence" value="ECO:0007669"/>
    <property type="project" value="InterPro"/>
</dbReference>
<feature type="domain" description="HTH tetR-type" evidence="7">
    <location>
        <begin position="26"/>
        <end position="86"/>
    </location>
</feature>
<accession>A0A4V2YW40</accession>
<dbReference type="InterPro" id="IPR004111">
    <property type="entry name" value="Repressor_TetR_C"/>
</dbReference>
<evidence type="ECO:0000256" key="3">
    <source>
        <dbReference type="ARBA" id="ARBA00023125"/>
    </source>
</evidence>
<keyword evidence="1" id="KW-0678">Repressor</keyword>
<evidence type="ECO:0000256" key="2">
    <source>
        <dbReference type="ARBA" id="ARBA00023015"/>
    </source>
</evidence>
<dbReference type="OrthoDB" id="3214072at2"/>
<dbReference type="Pfam" id="PF00440">
    <property type="entry name" value="TetR_N"/>
    <property type="match status" value="1"/>
</dbReference>
<dbReference type="Proteomes" id="UP000295578">
    <property type="component" value="Unassembled WGS sequence"/>
</dbReference>
<feature type="DNA-binding region" description="H-T-H motif" evidence="5">
    <location>
        <begin position="49"/>
        <end position="68"/>
    </location>
</feature>
<evidence type="ECO:0000313" key="9">
    <source>
        <dbReference type="Proteomes" id="UP000295578"/>
    </source>
</evidence>
<dbReference type="PRINTS" id="PR00400">
    <property type="entry name" value="TETREPRESSOR"/>
</dbReference>
<keyword evidence="4" id="KW-0804">Transcription</keyword>
<dbReference type="InterPro" id="IPR036271">
    <property type="entry name" value="Tet_transcr_reg_TetR-rel_C_sf"/>
</dbReference>
<dbReference type="PANTHER" id="PTHR30055:SF151">
    <property type="entry name" value="TRANSCRIPTIONAL REGULATORY PROTEIN"/>
    <property type="match status" value="1"/>
</dbReference>
<keyword evidence="9" id="KW-1185">Reference proteome</keyword>
<dbReference type="GO" id="GO:0045892">
    <property type="term" value="P:negative regulation of DNA-templated transcription"/>
    <property type="evidence" value="ECO:0007669"/>
    <property type="project" value="InterPro"/>
</dbReference>
<evidence type="ECO:0000256" key="1">
    <source>
        <dbReference type="ARBA" id="ARBA00022491"/>
    </source>
</evidence>
<reference evidence="8 9" key="1">
    <citation type="submission" date="2019-03" db="EMBL/GenBank/DDBJ databases">
        <title>Draft genome sequences of novel Actinobacteria.</title>
        <authorList>
            <person name="Sahin N."/>
            <person name="Ay H."/>
            <person name="Saygin H."/>
        </authorList>
    </citation>
    <scope>NUCLEOTIDE SEQUENCE [LARGE SCALE GENOMIC DNA]</scope>
    <source>
        <strain evidence="8 9">DSM 45941</strain>
    </source>
</reference>
<protein>
    <submittedName>
        <fullName evidence="8">TetR family transcriptional regulator</fullName>
    </submittedName>
</protein>
<dbReference type="EMBL" id="SMKY01000050">
    <property type="protein sequence ID" value="TDD83817.1"/>
    <property type="molecule type" value="Genomic_DNA"/>
</dbReference>
<proteinExistence type="predicted"/>
<evidence type="ECO:0000256" key="5">
    <source>
        <dbReference type="PROSITE-ProRule" id="PRU00335"/>
    </source>
</evidence>
<dbReference type="InterPro" id="IPR001647">
    <property type="entry name" value="HTH_TetR"/>
</dbReference>
<dbReference type="RefSeq" id="WP_132197787.1">
    <property type="nucleotide sequence ID" value="NZ_SMKY01000050.1"/>
</dbReference>
<keyword evidence="2" id="KW-0805">Transcription regulation</keyword>
<dbReference type="Pfam" id="PF02909">
    <property type="entry name" value="TetR_C_1"/>
    <property type="match status" value="1"/>
</dbReference>
<dbReference type="PANTHER" id="PTHR30055">
    <property type="entry name" value="HTH-TYPE TRANSCRIPTIONAL REGULATOR RUTR"/>
    <property type="match status" value="1"/>
</dbReference>
<feature type="region of interest" description="Disordered" evidence="6">
    <location>
        <begin position="1"/>
        <end position="27"/>
    </location>
</feature>
<evidence type="ECO:0000256" key="4">
    <source>
        <dbReference type="ARBA" id="ARBA00023163"/>
    </source>
</evidence>
<dbReference type="GO" id="GO:0000976">
    <property type="term" value="F:transcription cis-regulatory region binding"/>
    <property type="evidence" value="ECO:0007669"/>
    <property type="project" value="TreeGrafter"/>
</dbReference>
<evidence type="ECO:0000313" key="8">
    <source>
        <dbReference type="EMBL" id="TDD83817.1"/>
    </source>
</evidence>
<gene>
    <name evidence="8" type="ORF">E1293_14110</name>
</gene>
<dbReference type="InterPro" id="IPR003012">
    <property type="entry name" value="Tet_transcr_reg_TetR"/>
</dbReference>
<name>A0A4V2YW40_9ACTN</name>
<dbReference type="SUPFAM" id="SSF48498">
    <property type="entry name" value="Tetracyclin repressor-like, C-terminal domain"/>
    <property type="match status" value="1"/>
</dbReference>
<dbReference type="GO" id="GO:0003700">
    <property type="term" value="F:DNA-binding transcription factor activity"/>
    <property type="evidence" value="ECO:0007669"/>
    <property type="project" value="TreeGrafter"/>
</dbReference>
<dbReference type="SUPFAM" id="SSF46689">
    <property type="entry name" value="Homeodomain-like"/>
    <property type="match status" value="1"/>
</dbReference>